<dbReference type="PANTHER" id="PTHR47053">
    <property type="entry name" value="MUREIN DD-ENDOPEPTIDASE MEPH-RELATED"/>
    <property type="match status" value="1"/>
</dbReference>
<reference evidence="6 7" key="1">
    <citation type="submission" date="2018-09" db="EMBL/GenBank/DDBJ databases">
        <title>Genomic Encyclopedia of Archaeal and Bacterial Type Strains, Phase II (KMG-II): from individual species to whole genera.</title>
        <authorList>
            <person name="Goeker M."/>
        </authorList>
    </citation>
    <scope>NUCLEOTIDE SEQUENCE [LARGE SCALE GENOMIC DNA]</scope>
    <source>
        <strain evidence="6 7">DSM 26283</strain>
    </source>
</reference>
<dbReference type="Gene3D" id="2.30.30.40">
    <property type="entry name" value="SH3 Domains"/>
    <property type="match status" value="1"/>
</dbReference>
<dbReference type="InterPro" id="IPR000064">
    <property type="entry name" value="NLP_P60_dom"/>
</dbReference>
<evidence type="ECO:0000313" key="7">
    <source>
        <dbReference type="Proteomes" id="UP000284892"/>
    </source>
</evidence>
<dbReference type="Gene3D" id="3.90.1720.10">
    <property type="entry name" value="endopeptidase domain like (from Nostoc punctiforme)"/>
    <property type="match status" value="1"/>
</dbReference>
<name>A0A420DMD5_9FLAO</name>
<evidence type="ECO:0000256" key="3">
    <source>
        <dbReference type="ARBA" id="ARBA00022801"/>
    </source>
</evidence>
<evidence type="ECO:0000313" key="6">
    <source>
        <dbReference type="EMBL" id="RKE95446.1"/>
    </source>
</evidence>
<dbReference type="SUPFAM" id="SSF82057">
    <property type="entry name" value="Prokaryotic SH3-related domain"/>
    <property type="match status" value="1"/>
</dbReference>
<dbReference type="GO" id="GO:0008234">
    <property type="term" value="F:cysteine-type peptidase activity"/>
    <property type="evidence" value="ECO:0007669"/>
    <property type="project" value="UniProtKB-KW"/>
</dbReference>
<dbReference type="OrthoDB" id="9813368at2"/>
<keyword evidence="3" id="KW-0378">Hydrolase</keyword>
<dbReference type="SUPFAM" id="SSF54001">
    <property type="entry name" value="Cysteine proteinases"/>
    <property type="match status" value="1"/>
</dbReference>
<organism evidence="6 7">
    <name type="scientific">Ichthyenterobacterium magnum</name>
    <dbReference type="NCBI Taxonomy" id="1230530"/>
    <lineage>
        <taxon>Bacteria</taxon>
        <taxon>Pseudomonadati</taxon>
        <taxon>Bacteroidota</taxon>
        <taxon>Flavobacteriia</taxon>
        <taxon>Flavobacteriales</taxon>
        <taxon>Flavobacteriaceae</taxon>
        <taxon>Ichthyenterobacterium</taxon>
    </lineage>
</organism>
<dbReference type="InterPro" id="IPR051202">
    <property type="entry name" value="Peptidase_C40"/>
</dbReference>
<accession>A0A420DMD5</accession>
<keyword evidence="2" id="KW-0645">Protease</keyword>
<comment type="similarity">
    <text evidence="1">Belongs to the peptidase C40 family.</text>
</comment>
<feature type="domain" description="NlpC/P60" evidence="5">
    <location>
        <begin position="121"/>
        <end position="245"/>
    </location>
</feature>
<dbReference type="Pfam" id="PF18348">
    <property type="entry name" value="SH3_16"/>
    <property type="match status" value="1"/>
</dbReference>
<keyword evidence="4" id="KW-0788">Thiol protease</keyword>
<dbReference type="RefSeq" id="WP_120200779.1">
    <property type="nucleotide sequence ID" value="NZ_RAQJ01000002.1"/>
</dbReference>
<dbReference type="Pfam" id="PF00877">
    <property type="entry name" value="NLPC_P60"/>
    <property type="match status" value="1"/>
</dbReference>
<protein>
    <submittedName>
        <fullName evidence="6">SH3 domain-containing protein</fullName>
    </submittedName>
</protein>
<sequence>MQYGICNLSIVPLRFEPSDTSELVSQVLYGELFKVLERRKSWSKIRLAFDKYEGWIDNKQYQEISEENYKSIKNEDHILSIDLVEFIQDKNNRLYTIPLGSSLNGIDLLDHSFEGNSNSEKKPKDQLLKTAFTYLNSPYLWGGKTPFGIDCSGFTQMVYKLNGYMLLRDASQQATQGLALSFIEESEPGDLAFFDNSDGDIVHVGIIMEDNYIIHAHGKVRIDRLDHSGIYNVDTKNHTHKLRVIKKII</sequence>
<comment type="caution">
    <text evidence="6">The sequence shown here is derived from an EMBL/GenBank/DDBJ whole genome shotgun (WGS) entry which is preliminary data.</text>
</comment>
<evidence type="ECO:0000256" key="4">
    <source>
        <dbReference type="ARBA" id="ARBA00022807"/>
    </source>
</evidence>
<dbReference type="PROSITE" id="PS51935">
    <property type="entry name" value="NLPC_P60"/>
    <property type="match status" value="1"/>
</dbReference>
<proteinExistence type="inferred from homology"/>
<dbReference type="GO" id="GO:0006508">
    <property type="term" value="P:proteolysis"/>
    <property type="evidence" value="ECO:0007669"/>
    <property type="project" value="UniProtKB-KW"/>
</dbReference>
<dbReference type="InterPro" id="IPR038765">
    <property type="entry name" value="Papain-like_cys_pep_sf"/>
</dbReference>
<dbReference type="PANTHER" id="PTHR47053:SF1">
    <property type="entry name" value="MUREIN DD-ENDOPEPTIDASE MEPH-RELATED"/>
    <property type="match status" value="1"/>
</dbReference>
<dbReference type="EMBL" id="RAQJ01000002">
    <property type="protein sequence ID" value="RKE95446.1"/>
    <property type="molecule type" value="Genomic_DNA"/>
</dbReference>
<keyword evidence="7" id="KW-1185">Reference proteome</keyword>
<evidence type="ECO:0000256" key="2">
    <source>
        <dbReference type="ARBA" id="ARBA00022670"/>
    </source>
</evidence>
<evidence type="ECO:0000256" key="1">
    <source>
        <dbReference type="ARBA" id="ARBA00007074"/>
    </source>
</evidence>
<dbReference type="InterPro" id="IPR041382">
    <property type="entry name" value="SH3_16"/>
</dbReference>
<dbReference type="AlphaFoldDB" id="A0A420DMD5"/>
<dbReference type="Proteomes" id="UP000284892">
    <property type="component" value="Unassembled WGS sequence"/>
</dbReference>
<evidence type="ECO:0000259" key="5">
    <source>
        <dbReference type="PROSITE" id="PS51935"/>
    </source>
</evidence>
<gene>
    <name evidence="6" type="ORF">BXY80_1636</name>
</gene>